<evidence type="ECO:0000313" key="1">
    <source>
        <dbReference type="EMBL" id="KAG0713186.1"/>
    </source>
</evidence>
<keyword evidence="2" id="KW-1185">Reference proteome</keyword>
<accession>A0A8J4XWG9</accession>
<sequence>MSCCVSAGTPSSRGGAPLALTAPGQGCPAPSPPPAGVQWLWHRGVGGTDGRKVIEFSSTMPETPLSSPPPLGWGHGTPAVHIFVFSKLTCLRQSVSRTAAPASPSLQCGKFCKPSRDCQTSQELQRRTRMHYVTYPWQCFPLG</sequence>
<dbReference type="Proteomes" id="UP000770661">
    <property type="component" value="Unassembled WGS sequence"/>
</dbReference>
<name>A0A8J4XWG9_CHIOP</name>
<proteinExistence type="predicted"/>
<dbReference type="AlphaFoldDB" id="A0A8J4XWG9"/>
<evidence type="ECO:0000313" key="2">
    <source>
        <dbReference type="Proteomes" id="UP000770661"/>
    </source>
</evidence>
<gene>
    <name evidence="1" type="ORF">GWK47_016779</name>
</gene>
<organism evidence="1 2">
    <name type="scientific">Chionoecetes opilio</name>
    <name type="common">Atlantic snow crab</name>
    <name type="synonym">Cancer opilio</name>
    <dbReference type="NCBI Taxonomy" id="41210"/>
    <lineage>
        <taxon>Eukaryota</taxon>
        <taxon>Metazoa</taxon>
        <taxon>Ecdysozoa</taxon>
        <taxon>Arthropoda</taxon>
        <taxon>Crustacea</taxon>
        <taxon>Multicrustacea</taxon>
        <taxon>Malacostraca</taxon>
        <taxon>Eumalacostraca</taxon>
        <taxon>Eucarida</taxon>
        <taxon>Decapoda</taxon>
        <taxon>Pleocyemata</taxon>
        <taxon>Brachyura</taxon>
        <taxon>Eubrachyura</taxon>
        <taxon>Majoidea</taxon>
        <taxon>Majidae</taxon>
        <taxon>Chionoecetes</taxon>
    </lineage>
</organism>
<dbReference type="EMBL" id="JACEEZ010021698">
    <property type="protein sequence ID" value="KAG0713186.1"/>
    <property type="molecule type" value="Genomic_DNA"/>
</dbReference>
<protein>
    <submittedName>
        <fullName evidence="1">Uncharacterized protein</fullName>
    </submittedName>
</protein>
<comment type="caution">
    <text evidence="1">The sequence shown here is derived from an EMBL/GenBank/DDBJ whole genome shotgun (WGS) entry which is preliminary data.</text>
</comment>
<reference evidence="1" key="1">
    <citation type="submission" date="2020-07" db="EMBL/GenBank/DDBJ databases">
        <title>The High-quality genome of the commercially important snow crab, Chionoecetes opilio.</title>
        <authorList>
            <person name="Jeong J.-H."/>
            <person name="Ryu S."/>
        </authorList>
    </citation>
    <scope>NUCLEOTIDE SEQUENCE</scope>
    <source>
        <strain evidence="1">MADBK_172401_WGS</strain>
        <tissue evidence="1">Digestive gland</tissue>
    </source>
</reference>